<accession>A0A8J3NQP8</accession>
<evidence type="ECO:0000313" key="3">
    <source>
        <dbReference type="EMBL" id="GIF88721.1"/>
    </source>
</evidence>
<protein>
    <recommendedName>
        <fullName evidence="5">Lipoprotein</fullName>
    </recommendedName>
</protein>
<dbReference type="RefSeq" id="WP_191838482.1">
    <property type="nucleotide sequence ID" value="NZ_BAAALB010000005.1"/>
</dbReference>
<feature type="compositionally biased region" description="Low complexity" evidence="1">
    <location>
        <begin position="48"/>
        <end position="57"/>
    </location>
</feature>
<keyword evidence="4" id="KW-1185">Reference proteome</keyword>
<organism evidence="3 4">
    <name type="scientific">Catellatospora chokoriensis</name>
    <dbReference type="NCBI Taxonomy" id="310353"/>
    <lineage>
        <taxon>Bacteria</taxon>
        <taxon>Bacillati</taxon>
        <taxon>Actinomycetota</taxon>
        <taxon>Actinomycetes</taxon>
        <taxon>Micromonosporales</taxon>
        <taxon>Micromonosporaceae</taxon>
        <taxon>Catellatospora</taxon>
    </lineage>
</organism>
<evidence type="ECO:0008006" key="5">
    <source>
        <dbReference type="Google" id="ProtNLM"/>
    </source>
</evidence>
<reference evidence="3 4" key="1">
    <citation type="submission" date="2021-01" db="EMBL/GenBank/DDBJ databases">
        <title>Whole genome shotgun sequence of Catellatospora chokoriensis NBRC 107358.</title>
        <authorList>
            <person name="Komaki H."/>
            <person name="Tamura T."/>
        </authorList>
    </citation>
    <scope>NUCLEOTIDE SEQUENCE [LARGE SCALE GENOMIC DNA]</scope>
    <source>
        <strain evidence="3 4">NBRC 107358</strain>
    </source>
</reference>
<feature type="compositionally biased region" description="Pro residues" evidence="1">
    <location>
        <begin position="58"/>
        <end position="78"/>
    </location>
</feature>
<keyword evidence="2" id="KW-0732">Signal</keyword>
<comment type="caution">
    <text evidence="3">The sequence shown here is derived from an EMBL/GenBank/DDBJ whole genome shotgun (WGS) entry which is preliminary data.</text>
</comment>
<feature type="chain" id="PRO_5035213231" description="Lipoprotein" evidence="2">
    <location>
        <begin position="24"/>
        <end position="176"/>
    </location>
</feature>
<dbReference type="EMBL" id="BONG01000010">
    <property type="protein sequence ID" value="GIF88721.1"/>
    <property type="molecule type" value="Genomic_DNA"/>
</dbReference>
<feature type="region of interest" description="Disordered" evidence="1">
    <location>
        <begin position="32"/>
        <end position="87"/>
    </location>
</feature>
<evidence type="ECO:0000256" key="1">
    <source>
        <dbReference type="SAM" id="MobiDB-lite"/>
    </source>
</evidence>
<proteinExistence type="predicted"/>
<gene>
    <name evidence="3" type="ORF">Cch02nite_21650</name>
</gene>
<name>A0A8J3NQP8_9ACTN</name>
<dbReference type="Proteomes" id="UP000619293">
    <property type="component" value="Unassembled WGS sequence"/>
</dbReference>
<dbReference type="PROSITE" id="PS51257">
    <property type="entry name" value="PROKAR_LIPOPROTEIN"/>
    <property type="match status" value="1"/>
</dbReference>
<evidence type="ECO:0000256" key="2">
    <source>
        <dbReference type="SAM" id="SignalP"/>
    </source>
</evidence>
<sequence length="176" mass="17854">MPLRPTRPSNPALPLATACLVGAALLSGCGVPPELQPRPDTVPQPSGSPGAATLLPSPSLPPSFSLPPSAPPSSPGPFPELTVTDCQGRPSGEQVVAAVRRKSSILPASGTITVTRPPVCAGTWQYTELTVPGREPLQVVTKGAPTALDLVTAGTDICTVEVRNFAPPGIRIAAGC</sequence>
<dbReference type="AlphaFoldDB" id="A0A8J3NQP8"/>
<evidence type="ECO:0000313" key="4">
    <source>
        <dbReference type="Proteomes" id="UP000619293"/>
    </source>
</evidence>
<feature type="signal peptide" evidence="2">
    <location>
        <begin position="1"/>
        <end position="23"/>
    </location>
</feature>